<feature type="transmembrane region" description="Helical" evidence="7">
    <location>
        <begin position="784"/>
        <end position="804"/>
    </location>
</feature>
<dbReference type="GO" id="GO:0016020">
    <property type="term" value="C:membrane"/>
    <property type="evidence" value="ECO:0007669"/>
    <property type="project" value="UniProtKB-SubCell"/>
</dbReference>
<feature type="transmembrane region" description="Helical" evidence="7">
    <location>
        <begin position="563"/>
        <end position="586"/>
    </location>
</feature>
<organism evidence="8 9">
    <name type="scientific">Macleaya cordata</name>
    <name type="common">Five-seeded plume-poppy</name>
    <name type="synonym">Bocconia cordata</name>
    <dbReference type="NCBI Taxonomy" id="56857"/>
    <lineage>
        <taxon>Eukaryota</taxon>
        <taxon>Viridiplantae</taxon>
        <taxon>Streptophyta</taxon>
        <taxon>Embryophyta</taxon>
        <taxon>Tracheophyta</taxon>
        <taxon>Spermatophyta</taxon>
        <taxon>Magnoliopsida</taxon>
        <taxon>Ranunculales</taxon>
        <taxon>Papaveraceae</taxon>
        <taxon>Papaveroideae</taxon>
        <taxon>Macleaya</taxon>
    </lineage>
</organism>
<evidence type="ECO:0000313" key="9">
    <source>
        <dbReference type="Proteomes" id="UP000195402"/>
    </source>
</evidence>
<feature type="transmembrane region" description="Helical" evidence="7">
    <location>
        <begin position="1247"/>
        <end position="1270"/>
    </location>
</feature>
<evidence type="ECO:0000256" key="6">
    <source>
        <dbReference type="SAM" id="MobiDB-lite"/>
    </source>
</evidence>
<name>A0A200R7J6_MACCD</name>
<feature type="transmembrane region" description="Helical" evidence="7">
    <location>
        <begin position="2068"/>
        <end position="2089"/>
    </location>
</feature>
<dbReference type="CDD" id="cd17416">
    <property type="entry name" value="MFS_NPF1_2"/>
    <property type="match status" value="3"/>
</dbReference>
<feature type="transmembrane region" description="Helical" evidence="7">
    <location>
        <begin position="1169"/>
        <end position="1190"/>
    </location>
</feature>
<feature type="transmembrane region" description="Helical" evidence="7">
    <location>
        <begin position="1481"/>
        <end position="1501"/>
    </location>
</feature>
<feature type="transmembrane region" description="Helical" evidence="7">
    <location>
        <begin position="2197"/>
        <end position="2221"/>
    </location>
</feature>
<feature type="transmembrane region" description="Helical" evidence="7">
    <location>
        <begin position="118"/>
        <end position="137"/>
    </location>
</feature>
<evidence type="ECO:0000256" key="5">
    <source>
        <dbReference type="ARBA" id="ARBA00023136"/>
    </source>
</evidence>
<feature type="transmembrane region" description="Helical" evidence="7">
    <location>
        <begin position="2028"/>
        <end position="2048"/>
    </location>
</feature>
<dbReference type="OMA" id="CGGIRPC"/>
<feature type="transmembrane region" description="Helical" evidence="7">
    <location>
        <begin position="434"/>
        <end position="455"/>
    </location>
</feature>
<feature type="transmembrane region" description="Helical" evidence="7">
    <location>
        <begin position="711"/>
        <end position="737"/>
    </location>
</feature>
<feature type="transmembrane region" description="Helical" evidence="7">
    <location>
        <begin position="666"/>
        <end position="691"/>
    </location>
</feature>
<feature type="transmembrane region" description="Helical" evidence="7">
    <location>
        <begin position="2150"/>
        <end position="2170"/>
    </location>
</feature>
<feature type="transmembrane region" description="Helical" evidence="7">
    <location>
        <begin position="989"/>
        <end position="1010"/>
    </location>
</feature>
<evidence type="ECO:0000256" key="2">
    <source>
        <dbReference type="ARBA" id="ARBA00005982"/>
    </source>
</evidence>
<feature type="transmembrane region" description="Helical" evidence="7">
    <location>
        <begin position="1796"/>
        <end position="1819"/>
    </location>
</feature>
<dbReference type="GO" id="GO:0022857">
    <property type="term" value="F:transmembrane transporter activity"/>
    <property type="evidence" value="ECO:0007669"/>
    <property type="project" value="InterPro"/>
</dbReference>
<keyword evidence="9" id="KW-1185">Reference proteome</keyword>
<dbReference type="Gene3D" id="1.20.1250.20">
    <property type="entry name" value="MFS general substrate transporter like domains"/>
    <property type="match status" value="4"/>
</dbReference>
<dbReference type="PANTHER" id="PTHR11654">
    <property type="entry name" value="OLIGOPEPTIDE TRANSPORTER-RELATED"/>
    <property type="match status" value="1"/>
</dbReference>
<keyword evidence="5 7" id="KW-0472">Membrane</keyword>
<dbReference type="OrthoDB" id="8904098at2759"/>
<evidence type="ECO:0000256" key="3">
    <source>
        <dbReference type="ARBA" id="ARBA00022692"/>
    </source>
</evidence>
<feature type="transmembrane region" description="Helical" evidence="7">
    <location>
        <begin position="1840"/>
        <end position="1859"/>
    </location>
</feature>
<accession>A0A200R7J6</accession>
<reference evidence="8 9" key="1">
    <citation type="journal article" date="2017" name="Mol. Plant">
        <title>The Genome of Medicinal Plant Macleaya cordata Provides New Insights into Benzylisoquinoline Alkaloids Metabolism.</title>
        <authorList>
            <person name="Liu X."/>
            <person name="Liu Y."/>
            <person name="Huang P."/>
            <person name="Ma Y."/>
            <person name="Qing Z."/>
            <person name="Tang Q."/>
            <person name="Cao H."/>
            <person name="Cheng P."/>
            <person name="Zheng Y."/>
            <person name="Yuan Z."/>
            <person name="Zhou Y."/>
            <person name="Liu J."/>
            <person name="Tang Z."/>
            <person name="Zhuo Y."/>
            <person name="Zhang Y."/>
            <person name="Yu L."/>
            <person name="Huang J."/>
            <person name="Yang P."/>
            <person name="Peng Q."/>
            <person name="Zhang J."/>
            <person name="Jiang W."/>
            <person name="Zhang Z."/>
            <person name="Lin K."/>
            <person name="Ro D.K."/>
            <person name="Chen X."/>
            <person name="Xiong X."/>
            <person name="Shang Y."/>
            <person name="Huang S."/>
            <person name="Zeng J."/>
        </authorList>
    </citation>
    <scope>NUCLEOTIDE SEQUENCE [LARGE SCALE GENOMIC DNA]</scope>
    <source>
        <strain evidence="9">cv. BLH2017</strain>
        <tissue evidence="8">Root</tissue>
    </source>
</reference>
<feature type="transmembrane region" description="Helical" evidence="7">
    <location>
        <begin position="1118"/>
        <end position="1137"/>
    </location>
</feature>
<feature type="transmembrane region" description="Helical" evidence="7">
    <location>
        <begin position="92"/>
        <end position="111"/>
    </location>
</feature>
<feature type="transmembrane region" description="Helical" evidence="7">
    <location>
        <begin position="394"/>
        <end position="414"/>
    </location>
</feature>
<keyword evidence="4 7" id="KW-1133">Transmembrane helix</keyword>
<evidence type="ECO:0000256" key="1">
    <source>
        <dbReference type="ARBA" id="ARBA00004141"/>
    </source>
</evidence>
<feature type="transmembrane region" description="Helical" evidence="7">
    <location>
        <begin position="212"/>
        <end position="231"/>
    </location>
</feature>
<feature type="transmembrane region" description="Helical" evidence="7">
    <location>
        <begin position="1316"/>
        <end position="1336"/>
    </location>
</feature>
<dbReference type="Pfam" id="PF00854">
    <property type="entry name" value="PTR2"/>
    <property type="match status" value="4"/>
</dbReference>
<dbReference type="InterPro" id="IPR000109">
    <property type="entry name" value="POT_fam"/>
</dbReference>
<feature type="transmembrane region" description="Helical" evidence="7">
    <location>
        <begin position="1197"/>
        <end position="1216"/>
    </location>
</feature>
<dbReference type="InParanoid" id="A0A200R7J6"/>
<dbReference type="SUPFAM" id="SSF103473">
    <property type="entry name" value="MFS general substrate transporter"/>
    <property type="match status" value="4"/>
</dbReference>
<keyword evidence="3 7" id="KW-0812">Transmembrane</keyword>
<feature type="transmembrane region" description="Helical" evidence="7">
    <location>
        <begin position="1603"/>
        <end position="1623"/>
    </location>
</feature>
<feature type="transmembrane region" description="Helical" evidence="7">
    <location>
        <begin position="168"/>
        <end position="191"/>
    </location>
</feature>
<feature type="transmembrane region" description="Helical" evidence="7">
    <location>
        <begin position="947"/>
        <end position="969"/>
    </location>
</feature>
<proteinExistence type="inferred from homology"/>
<feature type="transmembrane region" description="Helical" evidence="7">
    <location>
        <begin position="1291"/>
        <end position="1310"/>
    </location>
</feature>
<feature type="transmembrane region" description="Helical" evidence="7">
    <location>
        <begin position="237"/>
        <end position="257"/>
    </location>
</feature>
<comment type="subcellular location">
    <subcellularLocation>
        <location evidence="1">Membrane</location>
        <topology evidence="1">Multi-pass membrane protein</topology>
    </subcellularLocation>
</comment>
<feature type="region of interest" description="Disordered" evidence="6">
    <location>
        <begin position="1921"/>
        <end position="1941"/>
    </location>
</feature>
<gene>
    <name evidence="8" type="ORF">BVC80_1831g280</name>
</gene>
<dbReference type="Proteomes" id="UP000195402">
    <property type="component" value="Unassembled WGS sequence"/>
</dbReference>
<sequence length="2247" mass="247039">MGEEIAVENEEEKTLLMDASAYDDDDDHDQNQKKKTTHNQISRPNTKGGLKTMPFIIGNEAFEKVATYGIQPNMILYLMNSYHMDNATGTSILLMWSATSNFMPILGAFISDAYLGRYPVIAFGSISSLLGLILFWLTTVIPQAKPSSFCYSSYQICESATVGQLALLFSALGLMSLGCGGIRPCSLAFGADQLDRKDDPRNRRILNSYFNWYYVSVGIATMLAVTVVVYVQEQFGWVVGFGIPAIFMFFSALFFWFGSPLYVKVKASKSLFTRFAQVIVVAFKNRSLEFPPPNNSSGSRYYHSKGSKSVAPTNNLRFLNKACIIREKVDLDGSSTSGSWNICTVDQVEALKSLVKIIPFWSTGIMVAVTIGQNSFQLLQAQTMDRHITSNFEIPAGSFSVFTLITLSLSVVIYDRFVIPQLAKLTGRSNGITPLQRMGVGLIITCMGTVVGALVETRRRRTAIEEGFSDNPAAIVNMSAMWLIPQPCLSGLAEAFFAIGQVEFFYSQLPKSMASIGMALASLGMAIGNFVGSFLIQVVDNMSKGEGKESWVSSNPNKGHYDYYYWLVSVLGLLNFLYFLVCCWAYGPSDQEEGTTAIADDDDEDESFEKVATYGIQPNMILYLMNGYHMDNATGTSILLMWSATSNFMPVLGAFLSDSYLGRYPVIAFGSISSLLGLILLWLTTIIPQATPSSFCYSSSRICESATPGQLALLFLSLGFMSIGCGGIRPCSLAFGADQLDKKLDSPRNRRIINTYFNWYYVSAGFSTMLAITVVVYVQDQFGWAVGFGVPAVLMFLSALFFWLGSPLYVKVKATESLFTGFAQVIVVAFKNRKLGFPPNNSSGSGSESDGWYNHIKGSNLVAPTNSLRFLNKACIIRDPEKDLNLDGSSTSGPWNLCTVDQVEALKSLVKIIPLWSTSIIQAITISPNSLGLLQAKTMNRHITSNFEIPAGSFGVFTIGTLCLWVVIYDRFVVPRLAKLTGRSNGLSPLQRMGVGLIITFIVTVVGALVEGCRRRIAIKEGLSDNPEALVNMSALWLIPQPCLGGLAEAFYAIGQIEFFYAQLPKSMTSIGMALVSLGMAVGNLVASFLIQVVDNMTKGEGKESWVSSNPNKGHYDYYYWLISVLGLLNFLYFLVWNEAFEKVATYGIQPNMILYLMNSYHMDNATGTSILLMWSATSNFMPILGAFISDAYLGRYPVIAFGSISSLLGLILLWLTTIVPQAKPSSFCYSSSQICESATLGQLALLFSSLGFMSIGCGGIRPCSLAFGADQLDRKDGPRNQRILSSYFNWYYVSTGISTMLAITVVVYVQDHFGWVVGFGVPAVFMFFSALFFWLGSPLYVKVKATKSLFTGFAQVIVVAFKNRKLGFPPPNNSSGSKSNEWYHHSKGSKPVPPTHSLRFLNKACIIRDPEINFNLDGSRSTSGPWNLCTVDQVEALKSLVKIIPLWSTSIIQAITISSNSLGLLQAQTMNRHITSNFEIPAGSFGVFTLITLCLWVIIYDRFVVPRLAKLTGRSNGLSPLQRMSVGLIITCIVTVVGALVEGCRRRIAIKEGLSDNPETMVDMSALWLIPQPCLGGLAEAFFAIGQVEFYYSQLPKSMASIGMALASLGMAVGNLVASFLIQVVDHMTKGQGKESWVSSNPNKGHYDYYYWLISVLGLINFLYFLFFYSKTLTFFWPCFDIAIGNEAFEKVATYGIMPNMILYLMNGYHMDNATGTSILLMWSATSNFMPLLGGFLSDAYLGRYPVIAFGSISSLLGLILLWLTTIVPQAKPSSICYSSSQICESATLGQLALLFSSLGFISLGCGGIRPCSLAFGADQLDRKDDPRNRRILNSYFNWYYVSVGISTMLAVTVVVYVQDHFGWAVGFGVPAILMFLSALFFWLGSPLYVKVKATKSLFTGFAQVIVVAFKNRKLGFPPNNSSGSESDECYHHSKGSKSVPPTHSLRFLNKACIIRDHEKNLNLDGSSTSGPCNLCTVDQVEALKSLVKIIPLWSTCIIQAITISPNSLGLLQAQTMDRHITSNFQIPAGSFSVFTLITLSLSVVIYDRFVVPRLAKLTRRSNGISPLQRMGVGLIITCMGTVVGALVESRRRRTAIEEGLSDYPKAIMNMSAMWLIPQPCLSGLAEAFYAIGQVEFYYSQLPKSMASIGMALVSLGMAVGNLVASFLIQVVDNMTKGEGKESWVSSNPNKGHYDYYYWVISVLGLLNFLYFLVCCWAYGPSGQEEGITRIADDDDDDDDDEKCYS</sequence>
<comment type="similarity">
    <text evidence="2">Belongs to the major facilitator superfamily. Proton-dependent oligopeptide transporter (POT/PTR) (TC 2.A.17) family.</text>
</comment>
<feature type="region of interest" description="Disordered" evidence="6">
    <location>
        <begin position="16"/>
        <end position="47"/>
    </location>
</feature>
<evidence type="ECO:0000313" key="8">
    <source>
        <dbReference type="EMBL" id="OVA18714.1"/>
    </source>
</evidence>
<feature type="transmembrane region" description="Helical" evidence="7">
    <location>
        <begin position="1865"/>
        <end position="1885"/>
    </location>
</feature>
<dbReference type="STRING" id="56857.A0A200R7J6"/>
<evidence type="ECO:0000256" key="7">
    <source>
        <dbReference type="SAM" id="Phobius"/>
    </source>
</evidence>
<feature type="transmembrane region" description="Helical" evidence="7">
    <location>
        <begin position="1144"/>
        <end position="1163"/>
    </location>
</feature>
<feature type="transmembrane region" description="Helical" evidence="7">
    <location>
        <begin position="1719"/>
        <end position="1739"/>
    </location>
</feature>
<comment type="caution">
    <text evidence="8">The sequence shown here is derived from an EMBL/GenBank/DDBJ whole genome shotgun (WGS) entry which is preliminary data.</text>
</comment>
<feature type="region of interest" description="Disordered" evidence="6">
    <location>
        <begin position="1371"/>
        <end position="1391"/>
    </location>
</feature>
<evidence type="ECO:0000256" key="4">
    <source>
        <dbReference type="ARBA" id="ARBA00022989"/>
    </source>
</evidence>
<dbReference type="InterPro" id="IPR036259">
    <property type="entry name" value="MFS_trans_sf"/>
</dbReference>
<feature type="transmembrane region" description="Helical" evidence="7">
    <location>
        <begin position="1071"/>
        <end position="1091"/>
    </location>
</feature>
<protein>
    <submittedName>
        <fullName evidence="8">Proton-dependent oligopeptide transporter family</fullName>
    </submittedName>
</protein>
<feature type="transmembrane region" description="Helical" evidence="7">
    <location>
        <begin position="758"/>
        <end position="778"/>
    </location>
</feature>
<feature type="transmembrane region" description="Helical" evidence="7">
    <location>
        <begin position="1746"/>
        <end position="1765"/>
    </location>
</feature>
<feature type="transmembrane region" description="Helical" evidence="7">
    <location>
        <begin position="516"/>
        <end position="536"/>
    </location>
</feature>
<feature type="transmembrane region" description="Helical" evidence="7">
    <location>
        <begin position="1521"/>
        <end position="1542"/>
    </location>
</feature>
<dbReference type="EMBL" id="MVGT01000435">
    <property type="protein sequence ID" value="OVA18714.1"/>
    <property type="molecule type" value="Genomic_DNA"/>
</dbReference>
<feature type="transmembrane region" description="Helical" evidence="7">
    <location>
        <begin position="1650"/>
        <end position="1668"/>
    </location>
</feature>